<name>A0AAD7M9T6_MYCRO</name>
<dbReference type="PANTHER" id="PTHR34365">
    <property type="entry name" value="ENOLASE (DUF1399)"/>
    <property type="match status" value="1"/>
</dbReference>
<comment type="caution">
    <text evidence="2">The sequence shown here is derived from an EMBL/GenBank/DDBJ whole genome shotgun (WGS) entry which is preliminary data.</text>
</comment>
<dbReference type="AlphaFoldDB" id="A0AAD7M9T6"/>
<reference evidence="2" key="1">
    <citation type="submission" date="2023-03" db="EMBL/GenBank/DDBJ databases">
        <title>Massive genome expansion in bonnet fungi (Mycena s.s.) driven by repeated elements and novel gene families across ecological guilds.</title>
        <authorList>
            <consortium name="Lawrence Berkeley National Laboratory"/>
            <person name="Harder C.B."/>
            <person name="Miyauchi S."/>
            <person name="Viragh M."/>
            <person name="Kuo A."/>
            <person name="Thoen E."/>
            <person name="Andreopoulos B."/>
            <person name="Lu D."/>
            <person name="Skrede I."/>
            <person name="Drula E."/>
            <person name="Henrissat B."/>
            <person name="Morin E."/>
            <person name="Kohler A."/>
            <person name="Barry K."/>
            <person name="LaButti K."/>
            <person name="Morin E."/>
            <person name="Salamov A."/>
            <person name="Lipzen A."/>
            <person name="Mereny Z."/>
            <person name="Hegedus B."/>
            <person name="Baldrian P."/>
            <person name="Stursova M."/>
            <person name="Weitz H."/>
            <person name="Taylor A."/>
            <person name="Grigoriev I.V."/>
            <person name="Nagy L.G."/>
            <person name="Martin F."/>
            <person name="Kauserud H."/>
        </authorList>
    </citation>
    <scope>NUCLEOTIDE SEQUENCE</scope>
    <source>
        <strain evidence="2">CBHHK067</strain>
    </source>
</reference>
<dbReference type="EMBL" id="JARKIE010000006">
    <property type="protein sequence ID" value="KAJ7706917.1"/>
    <property type="molecule type" value="Genomic_DNA"/>
</dbReference>
<accession>A0AAD7M9T6</accession>
<gene>
    <name evidence="2" type="ORF">B0H17DRAFT_1174849</name>
</gene>
<dbReference type="PANTHER" id="PTHR34365:SF7">
    <property type="entry name" value="GLYCINE-RICH DOMAIN-CONTAINING PROTEIN 1"/>
    <property type="match status" value="1"/>
</dbReference>
<dbReference type="Pfam" id="PF07173">
    <property type="entry name" value="GRDP-like"/>
    <property type="match status" value="1"/>
</dbReference>
<proteinExistence type="predicted"/>
<feature type="non-terminal residue" evidence="2">
    <location>
        <position position="1"/>
    </location>
</feature>
<feature type="region of interest" description="Disordered" evidence="1">
    <location>
        <begin position="524"/>
        <end position="564"/>
    </location>
</feature>
<evidence type="ECO:0000313" key="2">
    <source>
        <dbReference type="EMBL" id="KAJ7706917.1"/>
    </source>
</evidence>
<feature type="compositionally biased region" description="Basic residues" evidence="1">
    <location>
        <begin position="526"/>
        <end position="535"/>
    </location>
</feature>
<protein>
    <submittedName>
        <fullName evidence="2">Uncharacterized protein</fullName>
    </submittedName>
</protein>
<sequence length="580" mass="65320">MNLNGTVRTHHVSLLLSVPLEQWEIEGNTGSYKGGPGWLLTQWQGTPDWDFPHLPFDNERRWALFVGFEKWRKALPRRTGVATLLPPIDVLMIGARELWYAEDGRRIAVLKALQSERVGGALAAALGGNLSARASEPSERRVKNWVNMTRTPFDPFEAAAQMTSREIACPKCRASLSTPYITESGTGYLQQRFAIRRPHEKCSFEITRDALALRKLATDLASEHRGGFGNYIAETLHTPRNVVDEGRGETVKTAMLGAASLKRPATLTVNYHERRDRTVKTATRILTADAEYADFLMQKGEYKLDKLGVLLCEKMKGKGGRRIRRIMSAYFDDKIFSVELIGAVLRQGSFVKKMYDFQWTQPGFFDSAEDEVALQHAIARYHAFLDLMSSSHTSFVLTLDIDLVWHTHQLMSFKYSKDTLKHVGRFVDHDDEVEESMLSSAFEITCRAWTDRYGVRYTHCGCPLPGATIGQRLARLVARGRARHAEKSYLVPSTGGGPSLRAAMHPSDHNAVFAFFDKAGREDARRRRRAKAAKRAQREAARGEARHDVPHARPNVLHARGGGVRGLRGERLRWRGPVRG</sequence>
<evidence type="ECO:0000256" key="1">
    <source>
        <dbReference type="SAM" id="MobiDB-lite"/>
    </source>
</evidence>
<organism evidence="2 3">
    <name type="scientific">Mycena rosella</name>
    <name type="common">Pink bonnet</name>
    <name type="synonym">Agaricus rosellus</name>
    <dbReference type="NCBI Taxonomy" id="1033263"/>
    <lineage>
        <taxon>Eukaryota</taxon>
        <taxon>Fungi</taxon>
        <taxon>Dikarya</taxon>
        <taxon>Basidiomycota</taxon>
        <taxon>Agaricomycotina</taxon>
        <taxon>Agaricomycetes</taxon>
        <taxon>Agaricomycetidae</taxon>
        <taxon>Agaricales</taxon>
        <taxon>Marasmiineae</taxon>
        <taxon>Mycenaceae</taxon>
        <taxon>Mycena</taxon>
    </lineage>
</organism>
<dbReference type="InterPro" id="IPR009836">
    <property type="entry name" value="GRDP-like"/>
</dbReference>
<feature type="compositionally biased region" description="Basic and acidic residues" evidence="1">
    <location>
        <begin position="536"/>
        <end position="551"/>
    </location>
</feature>
<keyword evidence="3" id="KW-1185">Reference proteome</keyword>
<evidence type="ECO:0000313" key="3">
    <source>
        <dbReference type="Proteomes" id="UP001221757"/>
    </source>
</evidence>
<dbReference type="Proteomes" id="UP001221757">
    <property type="component" value="Unassembled WGS sequence"/>
</dbReference>